<keyword evidence="3" id="KW-1185">Reference proteome</keyword>
<evidence type="ECO:0000313" key="3">
    <source>
        <dbReference type="Proteomes" id="UP000277204"/>
    </source>
</evidence>
<feature type="region of interest" description="Disordered" evidence="1">
    <location>
        <begin position="93"/>
        <end position="115"/>
    </location>
</feature>
<dbReference type="EMBL" id="UZAI01018180">
    <property type="protein sequence ID" value="VDP34181.1"/>
    <property type="molecule type" value="Genomic_DNA"/>
</dbReference>
<evidence type="ECO:0000256" key="1">
    <source>
        <dbReference type="SAM" id="MobiDB-lite"/>
    </source>
</evidence>
<proteinExistence type="predicted"/>
<sequence>MCLVPQLVVVVASDFLAQSVSVVRLQRFLVRTTTNSIPRFWIQTTMLWYANPSSKYSTLLLVPFSVKDFYWQLKDQRSLPVLPILSSHNRTFANQSHERNRYPSKVLTSSSDRLQ</sequence>
<dbReference type="AlphaFoldDB" id="A0A183MVM5"/>
<reference evidence="2 3" key="1">
    <citation type="submission" date="2018-11" db="EMBL/GenBank/DDBJ databases">
        <authorList>
            <consortium name="Pathogen Informatics"/>
        </authorList>
    </citation>
    <scope>NUCLEOTIDE SEQUENCE [LARGE SCALE GENOMIC DNA]</scope>
    <source>
        <strain evidence="2 3">Zambia</strain>
    </source>
</reference>
<protein>
    <submittedName>
        <fullName evidence="2">Uncharacterized protein</fullName>
    </submittedName>
</protein>
<organism evidence="2 3">
    <name type="scientific">Schistosoma margrebowiei</name>
    <dbReference type="NCBI Taxonomy" id="48269"/>
    <lineage>
        <taxon>Eukaryota</taxon>
        <taxon>Metazoa</taxon>
        <taxon>Spiralia</taxon>
        <taxon>Lophotrochozoa</taxon>
        <taxon>Platyhelminthes</taxon>
        <taxon>Trematoda</taxon>
        <taxon>Digenea</taxon>
        <taxon>Strigeidida</taxon>
        <taxon>Schistosomatoidea</taxon>
        <taxon>Schistosomatidae</taxon>
        <taxon>Schistosoma</taxon>
    </lineage>
</organism>
<dbReference type="Proteomes" id="UP000277204">
    <property type="component" value="Unassembled WGS sequence"/>
</dbReference>
<evidence type="ECO:0000313" key="2">
    <source>
        <dbReference type="EMBL" id="VDP34181.1"/>
    </source>
</evidence>
<gene>
    <name evidence="2" type="ORF">SMRZ_LOCUS20100</name>
</gene>
<name>A0A183MVM5_9TREM</name>
<accession>A0A183MVM5</accession>
<feature type="compositionally biased region" description="Polar residues" evidence="1">
    <location>
        <begin position="106"/>
        <end position="115"/>
    </location>
</feature>